<dbReference type="Gene3D" id="3.40.50.20">
    <property type="match status" value="1"/>
</dbReference>
<dbReference type="EMBL" id="PIQO01000032">
    <property type="protein sequence ID" value="PKR82658.1"/>
    <property type="molecule type" value="Genomic_DNA"/>
</dbReference>
<evidence type="ECO:0000259" key="2">
    <source>
        <dbReference type="PROSITE" id="PS50975"/>
    </source>
</evidence>
<accession>A0A2N3LDG0</accession>
<dbReference type="GO" id="GO:0046872">
    <property type="term" value="F:metal ion binding"/>
    <property type="evidence" value="ECO:0007669"/>
    <property type="project" value="InterPro"/>
</dbReference>
<dbReference type="PROSITE" id="PS50975">
    <property type="entry name" value="ATP_GRASP"/>
    <property type="match status" value="1"/>
</dbReference>
<keyword evidence="1" id="KW-0547">Nucleotide-binding</keyword>
<evidence type="ECO:0000313" key="4">
    <source>
        <dbReference type="Proteomes" id="UP000233440"/>
    </source>
</evidence>
<organism evidence="3 4">
    <name type="scientific">Heyndrickxia camelliae</name>
    <dbReference type="NCBI Taxonomy" id="1707093"/>
    <lineage>
        <taxon>Bacteria</taxon>
        <taxon>Bacillati</taxon>
        <taxon>Bacillota</taxon>
        <taxon>Bacilli</taxon>
        <taxon>Bacillales</taxon>
        <taxon>Bacillaceae</taxon>
        <taxon>Heyndrickxia</taxon>
    </lineage>
</organism>
<dbReference type="SUPFAM" id="SSF56059">
    <property type="entry name" value="Glutathione synthetase ATP-binding domain-like"/>
    <property type="match status" value="1"/>
</dbReference>
<feature type="domain" description="ATP-grasp" evidence="2">
    <location>
        <begin position="113"/>
        <end position="286"/>
    </location>
</feature>
<comment type="caution">
    <text evidence="3">The sequence shown here is derived from an EMBL/GenBank/DDBJ whole genome shotgun (WGS) entry which is preliminary data.</text>
</comment>
<dbReference type="AlphaFoldDB" id="A0A2N3LDG0"/>
<reference evidence="3 4" key="1">
    <citation type="submission" date="2017-11" db="EMBL/GenBank/DDBJ databases">
        <title>Bacillus camelliae sp. nov., isolated from pu'er tea.</title>
        <authorList>
            <person name="Niu L."/>
        </authorList>
    </citation>
    <scope>NUCLEOTIDE SEQUENCE [LARGE SCALE GENOMIC DNA]</scope>
    <source>
        <strain evidence="3 4">7578-1</strain>
    </source>
</reference>
<dbReference type="Proteomes" id="UP000233440">
    <property type="component" value="Unassembled WGS sequence"/>
</dbReference>
<evidence type="ECO:0000313" key="3">
    <source>
        <dbReference type="EMBL" id="PKR82658.1"/>
    </source>
</evidence>
<name>A0A2N3LDG0_9BACI</name>
<dbReference type="InterPro" id="IPR011761">
    <property type="entry name" value="ATP-grasp"/>
</dbReference>
<dbReference type="OrthoDB" id="9803907at2"/>
<gene>
    <name evidence="3" type="ORF">CWO92_23245</name>
</gene>
<dbReference type="GO" id="GO:0005524">
    <property type="term" value="F:ATP binding"/>
    <property type="evidence" value="ECO:0007669"/>
    <property type="project" value="UniProtKB-UniRule"/>
</dbReference>
<dbReference type="Pfam" id="PF15632">
    <property type="entry name" value="ATPgrasp_Ter"/>
    <property type="match status" value="1"/>
</dbReference>
<sequence>MDKKRVLVFPCGSEIGLEINNALKYVKNFEIYGGSSVQDHGRYVYRNYIDGLPNVDDENFISEINSIIDKYSIDFIFPAHDSVVLKLSQYQESLHAIVITSEKETSEICRSKKKTYEFFKEENFIPYMYNSIEEVGEYPVFLKPNVGQGSKGTALVKNLEDLNYIYSKTDDLLILEYLPGDEYTIDCFTDRYGKLRFIGMRERRRVKSGISVNSVTLDCHSEVEKIAVKINEKLNFRGVWFFQVKKDINGTFKLLEISPRIAGTMGLYRNKGINLPLLSLFDRMEFDINIHENSFNIEIDRALINRFSIDKKYERVYLDFDDTVTLGNSINPFVMMFIYQCVSKEIEIVLITKHEKDINNTLQLLKVDKNLFSEILHINKDDEKYKYMNNEKAAIFIDDSYSERIKVSKMLGMPVFDIDAIESLIDWRN</sequence>
<keyword evidence="1" id="KW-0067">ATP-binding</keyword>
<evidence type="ECO:0000256" key="1">
    <source>
        <dbReference type="PROSITE-ProRule" id="PRU00409"/>
    </source>
</evidence>
<keyword evidence="4" id="KW-1185">Reference proteome</keyword>
<dbReference type="Gene3D" id="3.30.470.20">
    <property type="entry name" value="ATP-grasp fold, B domain"/>
    <property type="match status" value="1"/>
</dbReference>
<protein>
    <submittedName>
        <fullName evidence="3">Carbamoylphosphate synthase large subunit short form</fullName>
    </submittedName>
</protein>
<dbReference type="RefSeq" id="WP_101356579.1">
    <property type="nucleotide sequence ID" value="NZ_PIQO01000032.1"/>
</dbReference>
<proteinExistence type="predicted"/>